<protein>
    <recommendedName>
        <fullName evidence="3">EamA domain-containing protein</fullName>
    </recommendedName>
</protein>
<organism evidence="2">
    <name type="scientific">marine metagenome</name>
    <dbReference type="NCBI Taxonomy" id="408172"/>
    <lineage>
        <taxon>unclassified sequences</taxon>
        <taxon>metagenomes</taxon>
        <taxon>ecological metagenomes</taxon>
    </lineage>
</organism>
<keyword evidence="1" id="KW-0472">Membrane</keyword>
<reference evidence="2" key="1">
    <citation type="submission" date="2018-05" db="EMBL/GenBank/DDBJ databases">
        <authorList>
            <person name="Lanie J.A."/>
            <person name="Ng W.-L."/>
            <person name="Kazmierczak K.M."/>
            <person name="Andrzejewski T.M."/>
            <person name="Davidsen T.M."/>
            <person name="Wayne K.J."/>
            <person name="Tettelin H."/>
            <person name="Glass J.I."/>
            <person name="Rusch D."/>
            <person name="Podicherti R."/>
            <person name="Tsui H.-C.T."/>
            <person name="Winkler M.E."/>
        </authorList>
    </citation>
    <scope>NUCLEOTIDE SEQUENCE</scope>
</reference>
<dbReference type="EMBL" id="UINC01231277">
    <property type="protein sequence ID" value="SVE63742.1"/>
    <property type="molecule type" value="Genomic_DNA"/>
</dbReference>
<feature type="transmembrane region" description="Helical" evidence="1">
    <location>
        <begin position="20"/>
        <end position="37"/>
    </location>
</feature>
<gene>
    <name evidence="2" type="ORF">METZ01_LOCUS516596</name>
</gene>
<evidence type="ECO:0008006" key="3">
    <source>
        <dbReference type="Google" id="ProtNLM"/>
    </source>
</evidence>
<accession>A0A383F3I2</accession>
<keyword evidence="1" id="KW-0812">Transmembrane</keyword>
<dbReference type="InterPro" id="IPR037185">
    <property type="entry name" value="EmrE-like"/>
</dbReference>
<proteinExistence type="predicted"/>
<evidence type="ECO:0000313" key="2">
    <source>
        <dbReference type="EMBL" id="SVE63742.1"/>
    </source>
</evidence>
<dbReference type="SUPFAM" id="SSF103481">
    <property type="entry name" value="Multidrug resistance efflux transporter EmrE"/>
    <property type="match status" value="1"/>
</dbReference>
<sequence length="55" mass="6001">MVPPTTAIQAWICFGESFDMLGVLGFVMAAMAVYLVVKKPVLFRPKLSAALSREV</sequence>
<keyword evidence="1" id="KW-1133">Transmembrane helix</keyword>
<dbReference type="AlphaFoldDB" id="A0A383F3I2"/>
<name>A0A383F3I2_9ZZZZ</name>
<evidence type="ECO:0000256" key="1">
    <source>
        <dbReference type="SAM" id="Phobius"/>
    </source>
</evidence>